<keyword evidence="3 5" id="KW-0472">Membrane</keyword>
<dbReference type="EMBL" id="KJ958485">
    <property type="protein sequence ID" value="AIR76171.1"/>
    <property type="molecule type" value="Genomic_DNA"/>
</dbReference>
<dbReference type="Pfam" id="PF03912">
    <property type="entry name" value="Psb28"/>
    <property type="match status" value="1"/>
</dbReference>
<name>A0A089VIT2_THAWE</name>
<evidence type="ECO:0000256" key="3">
    <source>
        <dbReference type="ARBA" id="ARBA00023136"/>
    </source>
</evidence>
<evidence type="ECO:0000256" key="6">
    <source>
        <dbReference type="RuleBase" id="RU003509"/>
    </source>
</evidence>
<dbReference type="InterPro" id="IPR038676">
    <property type="entry name" value="Psb28_c1_sf"/>
</dbReference>
<comment type="similarity">
    <text evidence="5 6">Belongs to the Psb28 family.</text>
</comment>
<evidence type="ECO:0000256" key="2">
    <source>
        <dbReference type="ARBA" id="ARBA00022531"/>
    </source>
</evidence>
<dbReference type="GO" id="GO:0009535">
    <property type="term" value="C:chloroplast thylakoid membrane"/>
    <property type="evidence" value="ECO:0007669"/>
    <property type="project" value="UniProtKB-SubCell"/>
</dbReference>
<evidence type="ECO:0000313" key="7">
    <source>
        <dbReference type="EMBL" id="AIR76171.1"/>
    </source>
</evidence>
<dbReference type="Gene3D" id="2.40.30.220">
    <property type="entry name" value="Photosystem II Psb28"/>
    <property type="match status" value="1"/>
</dbReference>
<keyword evidence="7" id="KW-0150">Chloroplast</keyword>
<geneLocation type="chloroplast" evidence="7"/>
<reference evidence="7" key="2">
    <citation type="submission" date="2014-06" db="EMBL/GenBank/DDBJ databases">
        <authorList>
            <person name="Sabir J.S.M."/>
            <person name="Yu M."/>
            <person name="Ashworth M.P."/>
            <person name="Baeshen N.A."/>
            <person name="Baeshen M.N."/>
            <person name="Bahieldin A."/>
            <person name="Theriot E.C."/>
            <person name="Jansen R.K."/>
        </authorList>
    </citation>
    <scope>NUCLEOTIDE SEQUENCE</scope>
</reference>
<gene>
    <name evidence="5 7" type="primary">psb28</name>
    <name evidence="5" type="synonym">psbW</name>
</gene>
<protein>
    <recommendedName>
        <fullName evidence="5 6">Photosystem II reaction center Psb28 protein</fullName>
    </recommendedName>
    <alternativeName>
        <fullName evidence="5">Photosystem II 13 kDa protein</fullName>
    </alternativeName>
    <alternativeName>
        <fullName evidence="5">Photosystem II reaction center W protein</fullName>
    </alternativeName>
</protein>
<proteinExistence type="inferred from homology"/>
<dbReference type="GO" id="GO:0009523">
    <property type="term" value="C:photosystem II"/>
    <property type="evidence" value="ECO:0007669"/>
    <property type="project" value="UniProtKB-KW"/>
</dbReference>
<dbReference type="PANTHER" id="PTHR34963:SF2">
    <property type="entry name" value="PHOTOSYSTEM II REACTION CENTER PSB28 PROTEIN, CHLOROPLASTIC"/>
    <property type="match status" value="1"/>
</dbReference>
<comment type="subcellular location">
    <subcellularLocation>
        <location evidence="1">Membrane</location>
        <topology evidence="1">Peripheral membrane protein</topology>
    </subcellularLocation>
    <subcellularLocation>
        <location evidence="5">Plastid</location>
        <location evidence="5">Chloroplast thylakoid membrane</location>
        <topology evidence="5">Peripheral membrane protein</topology>
        <orientation evidence="5">Stromal side</orientation>
    </subcellularLocation>
</comment>
<evidence type="ECO:0000256" key="1">
    <source>
        <dbReference type="ARBA" id="ARBA00004170"/>
    </source>
</evidence>
<dbReference type="PANTHER" id="PTHR34963">
    <property type="match status" value="1"/>
</dbReference>
<accession>A0A089VIT2</accession>
<organism evidence="7">
    <name type="scientific">Thalassiosira weissflogii</name>
    <name type="common">Marine diatom</name>
    <dbReference type="NCBI Taxonomy" id="1577725"/>
    <lineage>
        <taxon>Eukaryota</taxon>
        <taxon>Sar</taxon>
        <taxon>Stramenopiles</taxon>
        <taxon>Ochrophyta</taxon>
        <taxon>Bacillariophyta</taxon>
        <taxon>Coscinodiscophyceae</taxon>
        <taxon>Thalassiosirophycidae</taxon>
        <taxon>Thalassiosirales</taxon>
        <taxon>Thalassiosiraceae</taxon>
        <taxon>Conticribra</taxon>
    </lineage>
</organism>
<dbReference type="AlphaFoldDB" id="A0A089VIT2"/>
<evidence type="ECO:0000256" key="5">
    <source>
        <dbReference type="HAMAP-Rule" id="MF_01370"/>
    </source>
</evidence>
<reference evidence="7" key="1">
    <citation type="journal article" date="2014" name="PLoS ONE">
        <title>Conserved gene order and expanded inverted repeats characterize plastid genomes of Thalassiosirales.</title>
        <authorList>
            <person name="Sabir J.S."/>
            <person name="Yu M."/>
            <person name="Ashworth M.P."/>
            <person name="Baeshen N.A."/>
            <person name="Baeshen M.N."/>
            <person name="Bahieldin A."/>
            <person name="Theriot E.C."/>
            <person name="Jansen R.K."/>
        </authorList>
    </citation>
    <scope>NUCLEOTIDE SEQUENCE</scope>
</reference>
<keyword evidence="5" id="KW-0793">Thylakoid</keyword>
<dbReference type="RefSeq" id="YP_009093498.1">
    <property type="nucleotide sequence ID" value="NC_025314.1"/>
</dbReference>
<keyword evidence="4 5" id="KW-0604">Photosystem II</keyword>
<keyword evidence="7" id="KW-0934">Plastid</keyword>
<dbReference type="GO" id="GO:0015979">
    <property type="term" value="P:photosynthesis"/>
    <property type="evidence" value="ECO:0007669"/>
    <property type="project" value="UniProtKB-UniRule"/>
</dbReference>
<dbReference type="InterPro" id="IPR005610">
    <property type="entry name" value="PSII_Psb28_class-1"/>
</dbReference>
<dbReference type="NCBIfam" id="TIGR03047">
    <property type="entry name" value="PS_II_psb28"/>
    <property type="match status" value="1"/>
</dbReference>
<comment type="subunit">
    <text evidence="5">Part of the photosystem II complex.</text>
</comment>
<evidence type="ECO:0000256" key="4">
    <source>
        <dbReference type="ARBA" id="ARBA00023276"/>
    </source>
</evidence>
<dbReference type="GeneID" id="20834284"/>
<dbReference type="HAMAP" id="MF_01370">
    <property type="entry name" value="PSII_Psb28"/>
    <property type="match status" value="1"/>
</dbReference>
<sequence>MVAHIQFIKGIDEKVLPDVRLTRSRDGSTGTATFKFKNANILDKSLALNGEITGMYMIDQEGVLETRDISAVFVKGKPRYVESIYIMKTPEAWNRFMRFMERYGESNGLSFTKA</sequence>
<keyword evidence="2 5" id="KW-0602">Photosynthesis</keyword>